<dbReference type="GeneID" id="26251307"/>
<keyword evidence="2" id="KW-1185">Reference proteome</keyword>
<organism evidence="1 2">
    <name type="scientific">Bipolaris victoriae (strain FI3)</name>
    <name type="common">Victoria blight of oats agent</name>
    <name type="synonym">Cochliobolus victoriae</name>
    <dbReference type="NCBI Taxonomy" id="930091"/>
    <lineage>
        <taxon>Eukaryota</taxon>
        <taxon>Fungi</taxon>
        <taxon>Dikarya</taxon>
        <taxon>Ascomycota</taxon>
        <taxon>Pezizomycotina</taxon>
        <taxon>Dothideomycetes</taxon>
        <taxon>Pleosporomycetidae</taxon>
        <taxon>Pleosporales</taxon>
        <taxon>Pleosporineae</taxon>
        <taxon>Pleosporaceae</taxon>
        <taxon>Bipolaris</taxon>
    </lineage>
</organism>
<dbReference type="Proteomes" id="UP000054337">
    <property type="component" value="Unassembled WGS sequence"/>
</dbReference>
<dbReference type="RefSeq" id="XP_014559699.1">
    <property type="nucleotide sequence ID" value="XM_014704213.1"/>
</dbReference>
<name>W7EQ20_BIPV3</name>
<protein>
    <submittedName>
        <fullName evidence="1">Uncharacterized protein</fullName>
    </submittedName>
</protein>
<dbReference type="EMBL" id="KI968707">
    <property type="protein sequence ID" value="EUN30151.1"/>
    <property type="molecule type" value="Genomic_DNA"/>
</dbReference>
<reference evidence="1 2" key="1">
    <citation type="journal article" date="2013" name="PLoS Genet.">
        <title>Comparative genome structure, secondary metabolite, and effector coding capacity across Cochliobolus pathogens.</title>
        <authorList>
            <person name="Condon B.J."/>
            <person name="Leng Y."/>
            <person name="Wu D."/>
            <person name="Bushley K.E."/>
            <person name="Ohm R.A."/>
            <person name="Otillar R."/>
            <person name="Martin J."/>
            <person name="Schackwitz W."/>
            <person name="Grimwood J."/>
            <person name="MohdZainudin N."/>
            <person name="Xue C."/>
            <person name="Wang R."/>
            <person name="Manning V.A."/>
            <person name="Dhillon B."/>
            <person name="Tu Z.J."/>
            <person name="Steffenson B.J."/>
            <person name="Salamov A."/>
            <person name="Sun H."/>
            <person name="Lowry S."/>
            <person name="LaButti K."/>
            <person name="Han J."/>
            <person name="Copeland A."/>
            <person name="Lindquist E."/>
            <person name="Barry K."/>
            <person name="Schmutz J."/>
            <person name="Baker S.E."/>
            <person name="Ciuffetti L.M."/>
            <person name="Grigoriev I.V."/>
            <person name="Zhong S."/>
            <person name="Turgeon B.G."/>
        </authorList>
    </citation>
    <scope>NUCLEOTIDE SEQUENCE [LARGE SCALE GENOMIC DNA]</scope>
    <source>
        <strain evidence="1 2">FI3</strain>
    </source>
</reference>
<dbReference type="AlphaFoldDB" id="W7EQ20"/>
<proteinExistence type="predicted"/>
<sequence length="166" mass="18430">MSRNGCKGVPTVPAGIRPWKRETRRHARIASAGAADPDDGCYVYGGSLEQIAADKCIKDVKVLSLDQSPPIWSRERTDAQHGLYRFFACLVRNQTRLPQHDSNRSMYTRSADKCTVKLAEGIKSSNDASHPSALKSGLEPWHWSSAPSTANLSLHAWHDVEMSRRS</sequence>
<evidence type="ECO:0000313" key="2">
    <source>
        <dbReference type="Proteomes" id="UP000054337"/>
    </source>
</evidence>
<evidence type="ECO:0000313" key="1">
    <source>
        <dbReference type="EMBL" id="EUN30151.1"/>
    </source>
</evidence>
<dbReference type="HOGENOM" id="CLU_1602398_0_0_1"/>
<gene>
    <name evidence="1" type="ORF">COCVIDRAFT_13339</name>
</gene>
<accession>W7EQ20</accession>